<evidence type="ECO:0000313" key="9">
    <source>
        <dbReference type="EMBL" id="TRO83342.1"/>
    </source>
</evidence>
<dbReference type="InterPro" id="IPR017464">
    <property type="entry name" value="Sugar_tfrase_EpsB_2"/>
</dbReference>
<dbReference type="PANTHER" id="PTHR30576:SF21">
    <property type="entry name" value="UDP-GLUCOSE:UNDECAPRENYL-PHOSPHATE GLUCOSE-1-PHOSPHATE TRANSFERASE"/>
    <property type="match status" value="1"/>
</dbReference>
<proteinExistence type="inferred from homology"/>
<dbReference type="GO" id="GO:0089702">
    <property type="term" value="F:undecaprenyl-phosphate glucose phosphotransferase activity"/>
    <property type="evidence" value="ECO:0007669"/>
    <property type="project" value="TreeGrafter"/>
</dbReference>
<evidence type="ECO:0000256" key="4">
    <source>
        <dbReference type="ARBA" id="ARBA00022692"/>
    </source>
</evidence>
<dbReference type="InterPro" id="IPR003362">
    <property type="entry name" value="Bact_transf"/>
</dbReference>
<evidence type="ECO:0000259" key="8">
    <source>
        <dbReference type="Pfam" id="PF02397"/>
    </source>
</evidence>
<dbReference type="InterPro" id="IPR017475">
    <property type="entry name" value="EPS_sugar_tfrase"/>
</dbReference>
<evidence type="ECO:0000256" key="3">
    <source>
        <dbReference type="ARBA" id="ARBA00022679"/>
    </source>
</evidence>
<organism evidence="9 10">
    <name type="scientific">Trichloromonas acetexigens</name>
    <dbReference type="NCBI Taxonomy" id="38815"/>
    <lineage>
        <taxon>Bacteria</taxon>
        <taxon>Pseudomonadati</taxon>
        <taxon>Thermodesulfobacteriota</taxon>
        <taxon>Desulfuromonadia</taxon>
        <taxon>Desulfuromonadales</taxon>
        <taxon>Trichloromonadaceae</taxon>
        <taxon>Trichloromonas</taxon>
    </lineage>
</organism>
<dbReference type="EMBL" id="VJVV01000002">
    <property type="protein sequence ID" value="TRO83342.1"/>
    <property type="molecule type" value="Genomic_DNA"/>
</dbReference>
<dbReference type="PANTHER" id="PTHR30576">
    <property type="entry name" value="COLANIC BIOSYNTHESIS UDP-GLUCOSE LIPID CARRIER TRANSFERASE"/>
    <property type="match status" value="1"/>
</dbReference>
<sequence length="453" mass="51353">MRKLTSLILLVDLLLAALALVIGHLLRFEGACNLAVITGPSGTRLLIFALFAVFSAYFCEMYRWEKSLGRLDLAARTAVSILMAFFVLSAVYYIIPAAMVGRGVLSFSLLVFGAMQFFAHLGFLALMQLPALARRVLVIGVGPLAATVERVLTENPGRQAFIGFVQPTTEKCTVDEKRIVGDVEEVVELVERERADLLVVALTERRGGLPVRELLRCKLNGVEIIDALSFYEEMTGKLLIENIQPSWFLYSDGFRITPFLRFYKRGFDLLLSLFGILLVLPLWPVVALLVKFDSPGPIFFRQTRVGEREKNFTVYKFRTMRQDAEKETGAVWATQDDPRVTKIGKLLRKSRIDELPQLYNVLKGDMSFVGPRPERPEFVDRLNQKIPYYSKRHFMKPGVTGWAQVCYPYGASDEDALEKLRYDLYYIKNYSLLLDFLIILETVKVVAFGRGGR</sequence>
<dbReference type="GO" id="GO:0009242">
    <property type="term" value="P:colanic acid biosynthetic process"/>
    <property type="evidence" value="ECO:0007669"/>
    <property type="project" value="TreeGrafter"/>
</dbReference>
<dbReference type="Pfam" id="PF02397">
    <property type="entry name" value="Bac_transf"/>
    <property type="match status" value="1"/>
</dbReference>
<evidence type="ECO:0000256" key="7">
    <source>
        <dbReference type="SAM" id="Phobius"/>
    </source>
</evidence>
<keyword evidence="4 7" id="KW-0812">Transmembrane</keyword>
<dbReference type="RefSeq" id="WP_092056258.1">
    <property type="nucleotide sequence ID" value="NZ_FOJJ01000012.1"/>
</dbReference>
<dbReference type="OrthoDB" id="9808602at2"/>
<gene>
    <name evidence="9" type="ORF">FL622_04460</name>
</gene>
<feature type="domain" description="Bacterial sugar transferase" evidence="8">
    <location>
        <begin position="264"/>
        <end position="446"/>
    </location>
</feature>
<evidence type="ECO:0000313" key="10">
    <source>
        <dbReference type="Proteomes" id="UP000317155"/>
    </source>
</evidence>
<dbReference type="GO" id="GO:0016020">
    <property type="term" value="C:membrane"/>
    <property type="evidence" value="ECO:0007669"/>
    <property type="project" value="UniProtKB-SubCell"/>
</dbReference>
<dbReference type="NCBIfam" id="TIGR03013">
    <property type="entry name" value="EpsB_2"/>
    <property type="match status" value="1"/>
</dbReference>
<accession>A0A550JJG2</accession>
<evidence type="ECO:0000256" key="2">
    <source>
        <dbReference type="ARBA" id="ARBA00006464"/>
    </source>
</evidence>
<comment type="caution">
    <text evidence="9">The sequence shown here is derived from an EMBL/GenBank/DDBJ whole genome shotgun (WGS) entry which is preliminary data.</text>
</comment>
<feature type="transmembrane region" description="Helical" evidence="7">
    <location>
        <begin position="107"/>
        <end position="127"/>
    </location>
</feature>
<evidence type="ECO:0000256" key="6">
    <source>
        <dbReference type="ARBA" id="ARBA00023136"/>
    </source>
</evidence>
<dbReference type="Proteomes" id="UP000317155">
    <property type="component" value="Unassembled WGS sequence"/>
</dbReference>
<feature type="transmembrane region" description="Helical" evidence="7">
    <location>
        <begin position="269"/>
        <end position="290"/>
    </location>
</feature>
<dbReference type="AlphaFoldDB" id="A0A550JJG2"/>
<evidence type="ECO:0000256" key="5">
    <source>
        <dbReference type="ARBA" id="ARBA00022989"/>
    </source>
</evidence>
<dbReference type="Gene3D" id="3.40.50.720">
    <property type="entry name" value="NAD(P)-binding Rossmann-like Domain"/>
    <property type="match status" value="1"/>
</dbReference>
<dbReference type="NCBIfam" id="TIGR03025">
    <property type="entry name" value="EPS_sugtrans"/>
    <property type="match status" value="1"/>
</dbReference>
<comment type="similarity">
    <text evidence="2">Belongs to the bacterial sugar transferase family.</text>
</comment>
<evidence type="ECO:0000256" key="1">
    <source>
        <dbReference type="ARBA" id="ARBA00004141"/>
    </source>
</evidence>
<keyword evidence="10" id="KW-1185">Reference proteome</keyword>
<keyword evidence="5 7" id="KW-1133">Transmembrane helix</keyword>
<keyword evidence="6 7" id="KW-0472">Membrane</keyword>
<feature type="transmembrane region" description="Helical" evidence="7">
    <location>
        <begin position="43"/>
        <end position="61"/>
    </location>
</feature>
<feature type="transmembrane region" description="Helical" evidence="7">
    <location>
        <begin position="73"/>
        <end position="95"/>
    </location>
</feature>
<reference evidence="9 10" key="1">
    <citation type="submission" date="2019-07" db="EMBL/GenBank/DDBJ databases">
        <title>Insights of Desulfuromonas acetexigens electromicrobiology.</title>
        <authorList>
            <person name="Katuri K."/>
            <person name="Sapireddy V."/>
            <person name="Shaw D.R."/>
            <person name="Saikaly P."/>
        </authorList>
    </citation>
    <scope>NUCLEOTIDE SEQUENCE [LARGE SCALE GENOMIC DNA]</scope>
    <source>
        <strain evidence="9 10">2873</strain>
    </source>
</reference>
<comment type="subcellular location">
    <subcellularLocation>
        <location evidence="1">Membrane</location>
        <topology evidence="1">Multi-pass membrane protein</topology>
    </subcellularLocation>
</comment>
<keyword evidence="3 9" id="KW-0808">Transferase</keyword>
<name>A0A550JJG2_9BACT</name>
<protein>
    <submittedName>
        <fullName evidence="9">TIGR03013 family PEP-CTERM/XrtA system glycosyltransferase</fullName>
    </submittedName>
</protein>